<dbReference type="EMBL" id="CAJZBQ010000036">
    <property type="protein sequence ID" value="CAG9324562.1"/>
    <property type="molecule type" value="Genomic_DNA"/>
</dbReference>
<dbReference type="PANTHER" id="PTHR16320:SF1">
    <property type="entry name" value="SPHINGOMYELINASE DDB_G0288017"/>
    <property type="match status" value="1"/>
</dbReference>
<dbReference type="SUPFAM" id="SSF56219">
    <property type="entry name" value="DNase I-like"/>
    <property type="match status" value="1"/>
</dbReference>
<dbReference type="InterPro" id="IPR005135">
    <property type="entry name" value="Endo/exonuclease/phosphatase"/>
</dbReference>
<dbReference type="GO" id="GO:0004767">
    <property type="term" value="F:sphingomyelin phosphodiesterase activity"/>
    <property type="evidence" value="ECO:0007669"/>
    <property type="project" value="UniProtKB-EC"/>
</dbReference>
<comment type="caution">
    <text evidence="5">The sequence shown here is derived from an EMBL/GenBank/DDBJ whole genome shotgun (WGS) entry which is preliminary data.</text>
</comment>
<evidence type="ECO:0000259" key="4">
    <source>
        <dbReference type="Pfam" id="PF03372"/>
    </source>
</evidence>
<dbReference type="Gene3D" id="3.60.10.10">
    <property type="entry name" value="Endonuclease/exonuclease/phosphatase"/>
    <property type="match status" value="1"/>
</dbReference>
<dbReference type="InterPro" id="IPR038772">
    <property type="entry name" value="Sph/SMPD2-like"/>
</dbReference>
<dbReference type="InterPro" id="IPR036691">
    <property type="entry name" value="Endo/exonu/phosph_ase_sf"/>
</dbReference>
<dbReference type="Proteomes" id="UP001162131">
    <property type="component" value="Unassembled WGS sequence"/>
</dbReference>
<dbReference type="GO" id="GO:0005576">
    <property type="term" value="C:extracellular region"/>
    <property type="evidence" value="ECO:0007669"/>
    <property type="project" value="InterPro"/>
</dbReference>
<evidence type="ECO:0000256" key="3">
    <source>
        <dbReference type="ARBA" id="ARBA00022801"/>
    </source>
</evidence>
<accession>A0AAU9JCA1</accession>
<evidence type="ECO:0000313" key="5">
    <source>
        <dbReference type="EMBL" id="CAG9324562.1"/>
    </source>
</evidence>
<comment type="similarity">
    <text evidence="1">Belongs to the neutral sphingomyelinase family.</text>
</comment>
<proteinExistence type="inferred from homology"/>
<dbReference type="CDD" id="cd09078">
    <property type="entry name" value="nSMase"/>
    <property type="match status" value="1"/>
</dbReference>
<dbReference type="AlphaFoldDB" id="A0AAU9JCA1"/>
<feature type="domain" description="Endonuclease/exonuclease/phosphatase" evidence="4">
    <location>
        <begin position="57"/>
        <end position="324"/>
    </location>
</feature>
<keyword evidence="3" id="KW-0378">Hydrolase</keyword>
<keyword evidence="6" id="KW-1185">Reference proteome</keyword>
<evidence type="ECO:0000256" key="1">
    <source>
        <dbReference type="ARBA" id="ARBA00006335"/>
    </source>
</evidence>
<organism evidence="5 6">
    <name type="scientific">Blepharisma stoltei</name>
    <dbReference type="NCBI Taxonomy" id="1481888"/>
    <lineage>
        <taxon>Eukaryota</taxon>
        <taxon>Sar</taxon>
        <taxon>Alveolata</taxon>
        <taxon>Ciliophora</taxon>
        <taxon>Postciliodesmatophora</taxon>
        <taxon>Heterotrichea</taxon>
        <taxon>Heterotrichida</taxon>
        <taxon>Blepharismidae</taxon>
        <taxon>Blepharisma</taxon>
    </lineage>
</organism>
<sequence length="336" mass="38514">MDNSHIINLTEPLHESITGLDHLGKKVRILTLNCFLRPPPIKNNKCDYKDERAKFIIENILSNYDIICFQEVFGALSSRKSRIIKAAVKLGFVYYEQAPAPGFWSTQFIDGGLVILSRFPILRTDFQAFKNGVVPDLFSMKGILYCKLEIHGEPVHLFTAHLQASYPTTNQRTFLHYRQVRRHQMKIMEEFIAKNSKAKELTLVLGDMNVDGKERQKQPLFHNIECQDDYEVLISHLCGGNLGNILDVVRSKYGYSPATYGVKLPNGEPEETVLSHRNENTRDTSIDHIFAMNLNESKFAIENSDTRVEPFYVKGMPFNRVSDHYGVQTSFYLKST</sequence>
<dbReference type="Pfam" id="PF03372">
    <property type="entry name" value="Exo_endo_phos"/>
    <property type="match status" value="1"/>
</dbReference>
<dbReference type="GO" id="GO:0005737">
    <property type="term" value="C:cytoplasm"/>
    <property type="evidence" value="ECO:0007669"/>
    <property type="project" value="TreeGrafter"/>
</dbReference>
<reference evidence="5" key="1">
    <citation type="submission" date="2021-09" db="EMBL/GenBank/DDBJ databases">
        <authorList>
            <consortium name="AG Swart"/>
            <person name="Singh M."/>
            <person name="Singh A."/>
            <person name="Seah K."/>
            <person name="Emmerich C."/>
        </authorList>
    </citation>
    <scope>NUCLEOTIDE SEQUENCE</scope>
    <source>
        <strain evidence="5">ATCC30299</strain>
    </source>
</reference>
<protein>
    <recommendedName>
        <fullName evidence="2">sphingomyelin phosphodiesterase</fullName>
        <ecNumber evidence="2">3.1.4.12</ecNumber>
    </recommendedName>
</protein>
<dbReference type="EC" id="3.1.4.12" evidence="2"/>
<evidence type="ECO:0000256" key="2">
    <source>
        <dbReference type="ARBA" id="ARBA00012369"/>
    </source>
</evidence>
<dbReference type="InterPro" id="IPR017766">
    <property type="entry name" value="Sphingomyelinase/PLipase_C"/>
</dbReference>
<name>A0AAU9JCA1_9CILI</name>
<dbReference type="PANTHER" id="PTHR16320">
    <property type="entry name" value="SPHINGOMYELINASE FAMILY MEMBER"/>
    <property type="match status" value="1"/>
</dbReference>
<gene>
    <name evidence="5" type="ORF">BSTOLATCC_MIC36348</name>
</gene>
<evidence type="ECO:0000313" key="6">
    <source>
        <dbReference type="Proteomes" id="UP001162131"/>
    </source>
</evidence>